<evidence type="ECO:0000313" key="1">
    <source>
        <dbReference type="EMBL" id="GIX95218.1"/>
    </source>
</evidence>
<dbReference type="AlphaFoldDB" id="A0AAV4PDV2"/>
<protein>
    <submittedName>
        <fullName evidence="1">Uncharacterized protein</fullName>
    </submittedName>
</protein>
<accession>A0AAV4PDV2</accession>
<gene>
    <name evidence="1" type="ORF">CDAR_546581</name>
</gene>
<reference evidence="1 2" key="1">
    <citation type="submission" date="2021-06" db="EMBL/GenBank/DDBJ databases">
        <title>Caerostris darwini draft genome.</title>
        <authorList>
            <person name="Kono N."/>
            <person name="Arakawa K."/>
        </authorList>
    </citation>
    <scope>NUCLEOTIDE SEQUENCE [LARGE SCALE GENOMIC DNA]</scope>
</reference>
<comment type="caution">
    <text evidence="1">The sequence shown here is derived from an EMBL/GenBank/DDBJ whole genome shotgun (WGS) entry which is preliminary data.</text>
</comment>
<sequence length="125" mass="13641">MGLNGRVASARTTFTGPCRGLNPPFPKDSWSSQQHFCASSSRALPEVRQPRSGLVQEPVLRGGDILDGGIRRLPAGRLALAALHGRHDMRRAHSPAHASKQKLHHRFINPIPLQTGLVFSKIVTI</sequence>
<name>A0AAV4PDV2_9ARAC</name>
<keyword evidence="2" id="KW-1185">Reference proteome</keyword>
<proteinExistence type="predicted"/>
<evidence type="ECO:0000313" key="2">
    <source>
        <dbReference type="Proteomes" id="UP001054837"/>
    </source>
</evidence>
<organism evidence="1 2">
    <name type="scientific">Caerostris darwini</name>
    <dbReference type="NCBI Taxonomy" id="1538125"/>
    <lineage>
        <taxon>Eukaryota</taxon>
        <taxon>Metazoa</taxon>
        <taxon>Ecdysozoa</taxon>
        <taxon>Arthropoda</taxon>
        <taxon>Chelicerata</taxon>
        <taxon>Arachnida</taxon>
        <taxon>Araneae</taxon>
        <taxon>Araneomorphae</taxon>
        <taxon>Entelegynae</taxon>
        <taxon>Araneoidea</taxon>
        <taxon>Araneidae</taxon>
        <taxon>Caerostris</taxon>
    </lineage>
</organism>
<dbReference type="EMBL" id="BPLQ01002709">
    <property type="protein sequence ID" value="GIX95218.1"/>
    <property type="molecule type" value="Genomic_DNA"/>
</dbReference>
<dbReference type="Proteomes" id="UP001054837">
    <property type="component" value="Unassembled WGS sequence"/>
</dbReference>